<comment type="subcellular location">
    <subcellularLocation>
        <location evidence="1 12">Nucleus</location>
    </subcellularLocation>
</comment>
<dbReference type="InterPro" id="IPR010935">
    <property type="entry name" value="SMC_hinge"/>
</dbReference>
<keyword evidence="11" id="KW-0131">Cell cycle</keyword>
<evidence type="ECO:0000256" key="3">
    <source>
        <dbReference type="ARBA" id="ARBA00022618"/>
    </source>
</evidence>
<evidence type="ECO:0000256" key="2">
    <source>
        <dbReference type="ARBA" id="ARBA00005231"/>
    </source>
</evidence>
<dbReference type="PANTHER" id="PTHR43977">
    <property type="entry name" value="STRUCTURAL MAINTENANCE OF CHROMOSOMES PROTEIN 3"/>
    <property type="match status" value="1"/>
</dbReference>
<organism evidence="16 17">
    <name type="scientific">Artemisia annua</name>
    <name type="common">Sweet wormwood</name>
    <dbReference type="NCBI Taxonomy" id="35608"/>
    <lineage>
        <taxon>Eukaryota</taxon>
        <taxon>Viridiplantae</taxon>
        <taxon>Streptophyta</taxon>
        <taxon>Embryophyta</taxon>
        <taxon>Tracheophyta</taxon>
        <taxon>Spermatophyta</taxon>
        <taxon>Magnoliopsida</taxon>
        <taxon>eudicotyledons</taxon>
        <taxon>Gunneridae</taxon>
        <taxon>Pentapetalae</taxon>
        <taxon>asterids</taxon>
        <taxon>campanulids</taxon>
        <taxon>Asterales</taxon>
        <taxon>Asteraceae</taxon>
        <taxon>Asteroideae</taxon>
        <taxon>Anthemideae</taxon>
        <taxon>Artemisiinae</taxon>
        <taxon>Artemisia</taxon>
    </lineage>
</organism>
<keyword evidence="9 12" id="KW-0539">Nucleus</keyword>
<keyword evidence="6" id="KW-0067">ATP-binding</keyword>
<feature type="domain" description="SMC hinge" evidence="15">
    <location>
        <begin position="736"/>
        <end position="804"/>
    </location>
</feature>
<dbReference type="OrthoDB" id="10255539at2759"/>
<evidence type="ECO:0000259" key="15">
    <source>
        <dbReference type="Pfam" id="PF06470"/>
    </source>
</evidence>
<evidence type="ECO:0000256" key="5">
    <source>
        <dbReference type="ARBA" id="ARBA00022776"/>
    </source>
</evidence>
<evidence type="ECO:0000313" key="17">
    <source>
        <dbReference type="Proteomes" id="UP000245207"/>
    </source>
</evidence>
<evidence type="ECO:0000256" key="10">
    <source>
        <dbReference type="ARBA" id="ARBA00023254"/>
    </source>
</evidence>
<dbReference type="InterPro" id="IPR027417">
    <property type="entry name" value="P-loop_NTPase"/>
</dbReference>
<keyword evidence="10" id="KW-0469">Meiosis</keyword>
<evidence type="ECO:0000259" key="14">
    <source>
        <dbReference type="Pfam" id="PF02463"/>
    </source>
</evidence>
<evidence type="ECO:0000256" key="12">
    <source>
        <dbReference type="PIRNR" id="PIRNR005719"/>
    </source>
</evidence>
<feature type="coiled-coil region" evidence="13">
    <location>
        <begin position="956"/>
        <end position="1095"/>
    </location>
</feature>
<feature type="coiled-coil region" evidence="13">
    <location>
        <begin position="267"/>
        <end position="446"/>
    </location>
</feature>
<dbReference type="InterPro" id="IPR036277">
    <property type="entry name" value="SMC_hinge_sf"/>
</dbReference>
<dbReference type="GO" id="GO:0016887">
    <property type="term" value="F:ATP hydrolysis activity"/>
    <property type="evidence" value="ECO:0007669"/>
    <property type="project" value="InterPro"/>
</dbReference>
<dbReference type="Proteomes" id="UP000245207">
    <property type="component" value="Unassembled WGS sequence"/>
</dbReference>
<dbReference type="Gene3D" id="6.10.250.3110">
    <property type="match status" value="1"/>
</dbReference>
<dbReference type="InterPro" id="IPR027120">
    <property type="entry name" value="Smc2_ABC"/>
</dbReference>
<evidence type="ECO:0000313" key="16">
    <source>
        <dbReference type="EMBL" id="PWA51170.1"/>
    </source>
</evidence>
<evidence type="ECO:0000256" key="13">
    <source>
        <dbReference type="SAM" id="Coils"/>
    </source>
</evidence>
<comment type="similarity">
    <text evidence="2">Belongs to the SMC family. SMC2 subfamily.</text>
</comment>
<evidence type="ECO:0000256" key="7">
    <source>
        <dbReference type="ARBA" id="ARBA00023054"/>
    </source>
</evidence>
<dbReference type="GO" id="GO:0005634">
    <property type="term" value="C:nucleus"/>
    <property type="evidence" value="ECO:0007669"/>
    <property type="project" value="UniProtKB-SubCell"/>
</dbReference>
<evidence type="ECO:0000256" key="8">
    <source>
        <dbReference type="ARBA" id="ARBA00023067"/>
    </source>
</evidence>
<dbReference type="GO" id="GO:0051321">
    <property type="term" value="P:meiotic cell cycle"/>
    <property type="evidence" value="ECO:0007669"/>
    <property type="project" value="UniProtKB-KW"/>
</dbReference>
<dbReference type="PIRSF" id="PIRSF005719">
    <property type="entry name" value="SMC"/>
    <property type="match status" value="1"/>
</dbReference>
<keyword evidence="7 13" id="KW-0175">Coiled coil</keyword>
<sequence>MYIKEVSLDGFKSYATRTVIRGFDPLFNAITGLNGTGKSNILDSICFVLGIKNLSQVRVSNLQELVYKHGQAGITKATVSVVFDNSDRIRSPIGYEDCCEITVTREIVAGGRQKYLINGRRAESDQVKNLFQSVQLNVDNPHFLIMQGRITKVLNMKPIETLSMLEEAAGTRMYERKKDIALKTLVKKQGKVDMINRLLDNEILPVLEKLRKERTEYMQWSNANAELDRLKRFCIAYEFVEAEKIRDNAVRVVDEIRVKICEIDTDTKTMQNEVKEMEEHVSRLTLEKDANMGGEVKRLSDRLDAIARDLNKEVSRLENEEEDLSSKKINVEEIQKKIEDKASAIKNAEDGADDLKTKIDELAKSLEGHEKEYEDGDKSLLNQLGDAELVVTKAEADLKQLKTKISRCETELKEKTAKLLSKHDEAVALENEVKVRQKDVENVERAVTSLSYQEGHMESLKKDWEVESQAVNRIKENIRSIYSCLENLKFSYHDLVKKFDRHVGDQLRQLHALGEAYSELFLHEKQLSENEAKINTLVPVHDKYNELKHQLEVKTFRLKQSQSTVEQNEHHKLSEIVKRINQELEEAKSALIEKQAFYKECVTKVANLENSVQDHASNEDGSLKTREEKIKAVKKKMQSAKKNLKGYEKEREKLIMKVEALKQEHASLENQLVSLQNEISMLISEVDVLKTKVSSLKDEHSQAQSEFNSANTKLVECDSQIGCIRKEQEKLKDRIREKVFERKRLESEVKRTEVEQKNCSLKVGEGNAEVALSLVGYADEVKIAMEFVFGDTFVCKTYDAGDKVAFDPLVKTRSVTLEGDVFQPGGLVTGGSARHVGDQLRQLHALGEAYSELFLHEKQLSENEAKINALVPLHDKYNELKHQLEVKTFRLKQSQSTVEQNEHHKLSEIVKRINQELEEAKSALIEKQAFYKECVTKVANLENSVQDHASNEDGSLKTREEKIKAVKKKMQSAKKNLKGYEKEREKLIMKVEALKQEHASLENQLVSLQNEISMLISEVDVLKTKVSSLKDEHSQAQSEFNSANTKLVECDSQIGCIRKEQEKLKDRIREKVFERKRLESEVKRTEVEQKNCSLKVDKLINKHAWITSEKQFFGRSGSDYDFTSRDPHRARDQLENLEAQQADHAKRVNKKVMSMFERTEDEYNDLISKKNIIETDKSKIKLVIEEVDAKKKEILEATWVKVNSNFGSIFSTLLPGTMAKLEPPEGGTCFDGLEVRVALGGVWKQSLSELSGGQRSLLALSLILALLLFKPAPIYILDEVDAALDLSHTQNIGRMIKTHFPHSQFIVVSLKEGLFNNANVLFRTKFVDGVSTVQRTVATNQRK</sequence>
<dbReference type="SUPFAM" id="SSF52540">
    <property type="entry name" value="P-loop containing nucleoside triphosphate hydrolases"/>
    <property type="match status" value="1"/>
</dbReference>
<dbReference type="CDD" id="cd03273">
    <property type="entry name" value="ABC_SMC2_euk"/>
    <property type="match status" value="1"/>
</dbReference>
<keyword evidence="3" id="KW-0132">Cell division</keyword>
<proteinExistence type="inferred from homology"/>
<evidence type="ECO:0000256" key="11">
    <source>
        <dbReference type="ARBA" id="ARBA00023306"/>
    </source>
</evidence>
<dbReference type="Gene3D" id="3.30.70.1620">
    <property type="match status" value="1"/>
</dbReference>
<dbReference type="Pfam" id="PF06470">
    <property type="entry name" value="SMC_hinge"/>
    <property type="match status" value="1"/>
</dbReference>
<evidence type="ECO:0000256" key="1">
    <source>
        <dbReference type="ARBA" id="ARBA00004123"/>
    </source>
</evidence>
<feature type="domain" description="RecF/RecN/SMC N-terminal" evidence="14">
    <location>
        <begin position="2"/>
        <end position="1328"/>
    </location>
</feature>
<protein>
    <recommendedName>
        <fullName evidence="12">Structural maintenance of chromosomes protein</fullName>
    </recommendedName>
</protein>
<dbReference type="STRING" id="35608.A0A2U1LQA6"/>
<dbReference type="EMBL" id="PKPP01008259">
    <property type="protein sequence ID" value="PWA51170.1"/>
    <property type="molecule type" value="Genomic_DNA"/>
</dbReference>
<keyword evidence="4" id="KW-0547">Nucleotide-binding</keyword>
<dbReference type="InterPro" id="IPR003395">
    <property type="entry name" value="RecF/RecN/SMC_N"/>
</dbReference>
<feature type="coiled-coil region" evidence="13">
    <location>
        <begin position="623"/>
        <end position="762"/>
    </location>
</feature>
<dbReference type="GO" id="GO:0051301">
    <property type="term" value="P:cell division"/>
    <property type="evidence" value="ECO:0007669"/>
    <property type="project" value="UniProtKB-KW"/>
</dbReference>
<evidence type="ECO:0000256" key="6">
    <source>
        <dbReference type="ARBA" id="ARBA00022840"/>
    </source>
</evidence>
<name>A0A2U1LQA6_ARTAN</name>
<dbReference type="GO" id="GO:0030261">
    <property type="term" value="P:chromosome condensation"/>
    <property type="evidence" value="ECO:0007669"/>
    <property type="project" value="UniProtKB-KW"/>
</dbReference>
<dbReference type="Gene3D" id="1.10.287.1490">
    <property type="match status" value="1"/>
</dbReference>
<reference evidence="16 17" key="1">
    <citation type="journal article" date="2018" name="Mol. Plant">
        <title>The genome of Artemisia annua provides insight into the evolution of Asteraceae family and artemisinin biosynthesis.</title>
        <authorList>
            <person name="Shen Q."/>
            <person name="Zhang L."/>
            <person name="Liao Z."/>
            <person name="Wang S."/>
            <person name="Yan T."/>
            <person name="Shi P."/>
            <person name="Liu M."/>
            <person name="Fu X."/>
            <person name="Pan Q."/>
            <person name="Wang Y."/>
            <person name="Lv Z."/>
            <person name="Lu X."/>
            <person name="Zhang F."/>
            <person name="Jiang W."/>
            <person name="Ma Y."/>
            <person name="Chen M."/>
            <person name="Hao X."/>
            <person name="Li L."/>
            <person name="Tang Y."/>
            <person name="Lv G."/>
            <person name="Zhou Y."/>
            <person name="Sun X."/>
            <person name="Brodelius P.E."/>
            <person name="Rose J.K.C."/>
            <person name="Tang K."/>
        </authorList>
    </citation>
    <scope>NUCLEOTIDE SEQUENCE [LARGE SCALE GENOMIC DNA]</scope>
    <source>
        <strain evidence="17">cv. Huhao1</strain>
        <tissue evidence="16">Leaf</tissue>
    </source>
</reference>
<comment type="caution">
    <text evidence="16">The sequence shown here is derived from an EMBL/GenBank/DDBJ whole genome shotgun (WGS) entry which is preliminary data.</text>
</comment>
<dbReference type="FunFam" id="3.40.50.300:FF:000385">
    <property type="entry name" value="Structural maintenance of chromosomes 2"/>
    <property type="match status" value="1"/>
</dbReference>
<evidence type="ECO:0000256" key="4">
    <source>
        <dbReference type="ARBA" id="ARBA00022741"/>
    </source>
</evidence>
<keyword evidence="17" id="KW-1185">Reference proteome</keyword>
<dbReference type="SUPFAM" id="SSF75553">
    <property type="entry name" value="Smc hinge domain"/>
    <property type="match status" value="1"/>
</dbReference>
<dbReference type="InterPro" id="IPR024704">
    <property type="entry name" value="SMC"/>
</dbReference>
<dbReference type="Gene3D" id="3.40.50.300">
    <property type="entry name" value="P-loop containing nucleotide triphosphate hydrolases"/>
    <property type="match status" value="2"/>
</dbReference>
<keyword evidence="8" id="KW-0226">DNA condensation</keyword>
<dbReference type="GO" id="GO:0005524">
    <property type="term" value="F:ATP binding"/>
    <property type="evidence" value="ECO:0007669"/>
    <property type="project" value="UniProtKB-KW"/>
</dbReference>
<keyword evidence="5" id="KW-0498">Mitosis</keyword>
<evidence type="ECO:0000256" key="9">
    <source>
        <dbReference type="ARBA" id="ARBA00023242"/>
    </source>
</evidence>
<accession>A0A2U1LQA6</accession>
<gene>
    <name evidence="16" type="ORF">CTI12_AA466160</name>
</gene>
<dbReference type="Pfam" id="PF02463">
    <property type="entry name" value="SMC_N"/>
    <property type="match status" value="1"/>
</dbReference>
<dbReference type="GO" id="GO:0005694">
    <property type="term" value="C:chromosome"/>
    <property type="evidence" value="ECO:0007669"/>
    <property type="project" value="InterPro"/>
</dbReference>